<reference evidence="1 2" key="1">
    <citation type="submission" date="2016-10" db="EMBL/GenBank/DDBJ databases">
        <authorList>
            <person name="de Groot N.N."/>
        </authorList>
    </citation>
    <scope>NUCLEOTIDE SEQUENCE [LARGE SCALE GENOMIC DNA]</scope>
    <source>
        <strain evidence="1 2">EP1-55-1</strain>
    </source>
</reference>
<dbReference type="STRING" id="223786.SAMN05216234_1604"/>
<name>A0A1I5UDZ8_9BACT</name>
<dbReference type="Gene3D" id="1.20.120.1490">
    <property type="match status" value="1"/>
</dbReference>
<dbReference type="Proteomes" id="UP000199227">
    <property type="component" value="Unassembled WGS sequence"/>
</dbReference>
<dbReference type="AlphaFoldDB" id="A0A1I5UDZ8"/>
<protein>
    <recommendedName>
        <fullName evidence="3">LTXXQ motif family protein</fullName>
    </recommendedName>
</protein>
<keyword evidence="2" id="KW-1185">Reference proteome</keyword>
<sequence>MKFFLILFLSFNILLADHNDEEDLFEFHMPHDLSYLNLTRVQKEKILNILSRNNQRLKLLHQKKEIVESRIKKLFLQDNFNKEKLISILVELKKESIDIEVELFSELHKVLTPKQRVLFIDYIEEWEVE</sequence>
<dbReference type="RefSeq" id="WP_092914149.1">
    <property type="nucleotide sequence ID" value="NZ_CP136592.1"/>
</dbReference>
<evidence type="ECO:0000313" key="2">
    <source>
        <dbReference type="Proteomes" id="UP000199227"/>
    </source>
</evidence>
<dbReference type="EMBL" id="FOXB01000060">
    <property type="protein sequence ID" value="SFP93493.1"/>
    <property type="molecule type" value="Genomic_DNA"/>
</dbReference>
<proteinExistence type="predicted"/>
<accession>A0A1I5UDZ8</accession>
<gene>
    <name evidence="1" type="ORF">SAMN05216234_1604</name>
</gene>
<organism evidence="1 2">
    <name type="scientific">Hydrogenimonas thermophila</name>
    <dbReference type="NCBI Taxonomy" id="223786"/>
    <lineage>
        <taxon>Bacteria</taxon>
        <taxon>Pseudomonadati</taxon>
        <taxon>Campylobacterota</taxon>
        <taxon>Epsilonproteobacteria</taxon>
        <taxon>Campylobacterales</taxon>
        <taxon>Hydrogenimonadaceae</taxon>
        <taxon>Hydrogenimonas</taxon>
    </lineage>
</organism>
<evidence type="ECO:0008006" key="3">
    <source>
        <dbReference type="Google" id="ProtNLM"/>
    </source>
</evidence>
<evidence type="ECO:0000313" key="1">
    <source>
        <dbReference type="EMBL" id="SFP93493.1"/>
    </source>
</evidence>